<dbReference type="GO" id="GO:0006515">
    <property type="term" value="P:protein quality control for misfolded or incompletely synthesized proteins"/>
    <property type="evidence" value="ECO:0007669"/>
    <property type="project" value="TreeGrafter"/>
</dbReference>
<dbReference type="NCBIfam" id="NF045540">
    <property type="entry name" value="scaf_prot_MCP1"/>
    <property type="match status" value="1"/>
</dbReference>
<evidence type="ECO:0000256" key="2">
    <source>
        <dbReference type="ARBA" id="ARBA00022490"/>
    </source>
</evidence>
<dbReference type="PRINTS" id="PR00127">
    <property type="entry name" value="CLPPROTEASEP"/>
</dbReference>
<gene>
    <name evidence="7" type="ORF">A7D45_04520</name>
    <name evidence="8" type="ORF">EKD96_00765</name>
</gene>
<dbReference type="InterPro" id="IPR001907">
    <property type="entry name" value="ClpP"/>
</dbReference>
<dbReference type="PANTHER" id="PTHR10381:SF70">
    <property type="entry name" value="ATP-DEPENDENT CLP PROTEASE PROTEOLYTIC SUBUNIT"/>
    <property type="match status" value="1"/>
</dbReference>
<dbReference type="GO" id="GO:0051117">
    <property type="term" value="F:ATPase binding"/>
    <property type="evidence" value="ECO:0007669"/>
    <property type="project" value="TreeGrafter"/>
</dbReference>
<sequence length="651" mass="70144">MKSWYTINARAGGVATVTLYDEIGAFGITARDFAEELSTLGRVSQIDLHIHSPGGDVFEGLAIYNLLKNHQARIVVTVDGVAASMASVIAMAGDRVRMPENAMMMIHRPRGIAGGESSDIRRYADLMDKLEETLIPAYTAKTGKTSEEIAAMLEAETWMDGKECLAHGFADELLAPVKAMAKLDSQRIEGMNMPQEIKNMILAPQASAGTLQGSVPQGSEEQSRINEIRSVFGMFGNRHQDVMQACLSDVGCSVDVARNKLLEALGRDATPTNTLGGSQNTQNPMLSHIYAGNGNITGDAMRQGLNARLGYEKAEKGNPYAMMSLFDMAKASLTERNISISGFGNRSQIVNLAITHSSSDFSHILAGGAEMSLLHGWQNSGETFQQWTKKGTLSNFREAKRVGLNGFSRLANVPEGGEYKYITTSDRGAPIALATYGNIFSITRQAIINDDLTQLSTIPVAMGRAAARTVGNLVYLELVSNGKFTDGKPLFDQAHNNLIASAMDMSGLSAARKAMRLQTDANGDPLNITPAFIIVPAELEDAANRALLSSSSLFQIDGSGAMNQNPGIINVVKDMGQIIVEPRLDKANNKEWYVAAAQGMDTIEVAYLDGVDTPYLEQQEGFEVDGMAWKVRIDAGVAALDWRGLVKSSGV</sequence>
<dbReference type="EMBL" id="SDIQ01000001">
    <property type="protein sequence ID" value="RXL27633.1"/>
    <property type="molecule type" value="Genomic_DNA"/>
</dbReference>
<keyword evidence="5" id="KW-0720">Serine protease</keyword>
<dbReference type="AlphaFoldDB" id="A0A232ST60"/>
<evidence type="ECO:0000256" key="5">
    <source>
        <dbReference type="ARBA" id="ARBA00022825"/>
    </source>
</evidence>
<keyword evidence="2" id="KW-0963">Cytoplasm</keyword>
<dbReference type="GO" id="GO:0009368">
    <property type="term" value="C:endopeptidase Clp complex"/>
    <property type="evidence" value="ECO:0007669"/>
    <property type="project" value="TreeGrafter"/>
</dbReference>
<evidence type="ECO:0000313" key="7">
    <source>
        <dbReference type="EMBL" id="RIP31624.1"/>
    </source>
</evidence>
<dbReference type="Pfam" id="PF25209">
    <property type="entry name" value="Phage_capsid_4"/>
    <property type="match status" value="1"/>
</dbReference>
<accession>A0A232ST60</accession>
<dbReference type="Proteomes" id="UP000839536">
    <property type="component" value="Unassembled WGS sequence"/>
</dbReference>
<dbReference type="InterPro" id="IPR023562">
    <property type="entry name" value="ClpP/TepA"/>
</dbReference>
<keyword evidence="3" id="KW-0645">Protease</keyword>
<dbReference type="Gene3D" id="3.90.226.10">
    <property type="entry name" value="2-enoyl-CoA Hydratase, Chain A, domain 1"/>
    <property type="match status" value="1"/>
</dbReference>
<dbReference type="GO" id="GO:0004252">
    <property type="term" value="F:serine-type endopeptidase activity"/>
    <property type="evidence" value="ECO:0007669"/>
    <property type="project" value="InterPro"/>
</dbReference>
<dbReference type="EMBL" id="QWJL01000002">
    <property type="protein sequence ID" value="RIP31624.1"/>
    <property type="molecule type" value="Genomic_DNA"/>
</dbReference>
<dbReference type="Pfam" id="PF00574">
    <property type="entry name" value="CLP_protease"/>
    <property type="match status" value="1"/>
</dbReference>
<reference evidence="7" key="1">
    <citation type="submission" date="2018-08" db="EMBL/GenBank/DDBJ databases">
        <title>Whole genome sequencing of Salmonella enterica serotype newport.</title>
        <authorList>
            <person name="Bell R."/>
        </authorList>
    </citation>
    <scope>NUCLEOTIDE SEQUENCE [LARGE SCALE GENOMIC DNA]</scope>
    <source>
        <strain evidence="7">CFSAN048053</strain>
    </source>
</reference>
<keyword evidence="4" id="KW-0378">Hydrolase</keyword>
<comment type="caution">
    <text evidence="8">The sequence shown here is derived from an EMBL/GenBank/DDBJ whole genome shotgun (WGS) entry which is preliminary data.</text>
</comment>
<dbReference type="Proteomes" id="UP000885256">
    <property type="component" value="Unassembled WGS sequence"/>
</dbReference>
<organism evidence="8">
    <name type="scientific">Salmonella enterica</name>
    <name type="common">Salmonella choleraesuis</name>
    <dbReference type="NCBI Taxonomy" id="28901"/>
    <lineage>
        <taxon>Bacteria</taxon>
        <taxon>Pseudomonadati</taxon>
        <taxon>Pseudomonadota</taxon>
        <taxon>Gammaproteobacteria</taxon>
        <taxon>Enterobacterales</taxon>
        <taxon>Enterobacteriaceae</taxon>
        <taxon>Salmonella</taxon>
    </lineage>
</organism>
<dbReference type="CDD" id="cd07016">
    <property type="entry name" value="S14_ClpP_1"/>
    <property type="match status" value="1"/>
</dbReference>
<dbReference type="GO" id="GO:0004176">
    <property type="term" value="F:ATP-dependent peptidase activity"/>
    <property type="evidence" value="ECO:0007669"/>
    <property type="project" value="InterPro"/>
</dbReference>
<dbReference type="InterPro" id="IPR029045">
    <property type="entry name" value="ClpP/crotonase-like_dom_sf"/>
</dbReference>
<evidence type="ECO:0000256" key="1">
    <source>
        <dbReference type="ARBA" id="ARBA00007039"/>
    </source>
</evidence>
<protein>
    <recommendedName>
        <fullName evidence="6">ATP-dependent Clp protease proteolytic subunit</fullName>
    </recommendedName>
</protein>
<dbReference type="SUPFAM" id="SSF52096">
    <property type="entry name" value="ClpP/crotonase"/>
    <property type="match status" value="1"/>
</dbReference>
<dbReference type="PANTHER" id="PTHR10381">
    <property type="entry name" value="ATP-DEPENDENT CLP PROTEASE PROTEOLYTIC SUBUNIT"/>
    <property type="match status" value="1"/>
</dbReference>
<evidence type="ECO:0000256" key="3">
    <source>
        <dbReference type="ARBA" id="ARBA00022670"/>
    </source>
</evidence>
<evidence type="ECO:0000256" key="6">
    <source>
        <dbReference type="RuleBase" id="RU003567"/>
    </source>
</evidence>
<comment type="similarity">
    <text evidence="1 6">Belongs to the peptidase S14 family.</text>
</comment>
<evidence type="ECO:0000256" key="4">
    <source>
        <dbReference type="ARBA" id="ARBA00022801"/>
    </source>
</evidence>
<dbReference type="RefSeq" id="WP_000844317.1">
    <property type="nucleotide sequence ID" value="NZ_JBCIKQ010000004.1"/>
</dbReference>
<dbReference type="NCBIfam" id="NF045542">
    <property type="entry name" value="Clp_rel_HeadMat"/>
    <property type="match status" value="1"/>
</dbReference>
<name>A0A232ST60_SALER</name>
<reference evidence="8" key="2">
    <citation type="submission" date="2019-01" db="EMBL/GenBank/DDBJ databases">
        <title>Whole genome sequencing of Salmonella enterica.</title>
        <authorList>
            <person name="Cao G."/>
        </authorList>
    </citation>
    <scope>NUCLEOTIDE SEQUENCE [LARGE SCALE GENOMIC DNA]</scope>
    <source>
        <strain evidence="8">CFSAN074594</strain>
    </source>
</reference>
<evidence type="ECO:0000313" key="8">
    <source>
        <dbReference type="EMBL" id="RXL27633.1"/>
    </source>
</evidence>
<proteinExistence type="inferred from homology"/>